<organism evidence="11 12">
    <name type="scientific">Rotaria magnacalcarata</name>
    <dbReference type="NCBI Taxonomy" id="392030"/>
    <lineage>
        <taxon>Eukaryota</taxon>
        <taxon>Metazoa</taxon>
        <taxon>Spiralia</taxon>
        <taxon>Gnathifera</taxon>
        <taxon>Rotifera</taxon>
        <taxon>Eurotatoria</taxon>
        <taxon>Bdelloidea</taxon>
        <taxon>Philodinida</taxon>
        <taxon>Philodinidae</taxon>
        <taxon>Rotaria</taxon>
    </lineage>
</organism>
<dbReference type="InterPro" id="IPR000562">
    <property type="entry name" value="FN_type2_dom"/>
</dbReference>
<dbReference type="Pfam" id="PF24606">
    <property type="entry name" value="CEMIP_beta-hel"/>
    <property type="match status" value="1"/>
</dbReference>
<evidence type="ECO:0000256" key="5">
    <source>
        <dbReference type="ARBA" id="ARBA00023157"/>
    </source>
</evidence>
<sequence>MKSITNATIALLLLALLQLSVVIHGATVSYVTTAKGGTSSQRNGSTEGGTLLWVYGTGFARTTFSKEPSDDASNSVKLVNGSNSYACNLQRETGTETQLACYTTRVPVGDYLAQVYVQGRPIPLSQYSNPSLATFLARSNNTPQISVISPASGKPQRMVSLSGDFKTNCYLHDDDGCRESNVSVISRVYVGGQSCDLVDSERGEYYSNLSNTDLQCHFKSDEVGIFNVTMLVSNNNGRSSSDSSLYRMSGTGQMYHFETYAVLNNVSTSSGSVEGGTILTIQGDHFVGSSENPLVVNVGDEPCNVLSTKLTTIQCQTSLKPNHTRNYYHGGRGLHVYQEPGFISLRNLGNATPPMPNPNTTGTWQGEASFSANFPQATTVWFRGFIRPPMPSAYYFQLETNADAILYLSTDEDPANKVRVASTAAPSSSRIVLQNDTDYYMLCVASTRGGSFNLAVDSAIQPVNSRTGASSAGTSEIQQISIGAPVSYEHQRITYLKNSSVAGRSEVQDVEAVFQIFQIGFDGVYTVLLDGPPTPAFIQDALNDLPTIFPFSVTVALVGTAYRVTFPVEMGNVPLLTVISSAYNHSITAVEIVQGITSASQIAFTLDRATTNYMDFINDNITDAILTDQFMNLFNIRCPPSLNNPQVSSSIVYADDFEDVGCSNDTLNIIDMAFCGCGALKDSSQDLVTGNNQVAAYMCLAYKVVTGGSLTLNFLVVSDSNPPVLETIPQTITADSLWHYNCIDLLDMLVQYDPMYMAVTTFTILQVNISYFTPLTIMIDTVTLRTDQPIGYEDSNILTETDISGLGPCTFPFNYNGQNYFSCVLDDQNQPICGLTNNTRLYCQNSSIEGVRRLFPKYQMLRSSFQVTHVPAQQTIDISFRYAACMSPSLISVVPPNIGQVTSISNASKAIGGYYSIMFDGKVYSPIPVAIDGSNLANIFQSFSDFGFVDVTRAGDCNQYAYTIQWLANGEQPLITIQNASQVTPVNTPMSISSIQHGTSTNVFYNLPTDVLRTYHTTPQVEVLVGGYSTYCSQDENNCEFQVSPNQTPQITSVQQSGASVTIHGSGFSSQPESNMVLIGETGTCTVQTASPTQIVCTLANAPSGQQSLRLNIADKGIASCNQNLTVNVPLTIVSFDPSGGNSGGGSMLTVTGSGFSSNAIVKLGEHFCLNLTVISFTAIQCTVPPSDASSLTQVTVTTMDGLMSTTATNRFTYNVTSAPTITSISPTSVTMSGGQLQINGAGFGFGNIAVFIGTKKARLLASTNNYILVSLSSLPPGLYPIIVNTSSGCARPLFYIEYQFYVQEISPKVGSAYGGTDVYLNGVGFENQTLVQLRDDDNQISPCNIISLQSNQIHCQTTVSARQVNITSFGTHPIYGFGYSWYPIRETVEQGTTVMWYWDSSQLSSPVYYKVQQVENAYSTTPVSNGFDSGTVSTSGSFSYRFDTLGTFYYWAPNVNPSTGYSMRAAIDVIPLQSKTVTIEATSNTFTAQTCSFPFIFNSVNYTACTTTNDTQPWCSPTPAYTGQRLYCTPAVPIPSPSCSSTTLNANSCGETIPTSSSPGRFLTTTCMVESVTSISPTQGPAGTELIITGTNFNGSICDYDIQIGPSYHCPIVNMSSSELRCQITTRSMLDPRTIYMVRVVRAQQGYLASQSQLQFQFLPSISNITPTIGSIYGGTFVTIDGDGFISGVTLVSVPVANFTYVGPTSYSQMNFTTPLQSQFVDVDLNLFVVVYTTPSECLLSSCHFAWTTQITPYFDSVSPPRVRGPTNLNITGRNLLSGGGTVATTHVTVNDNPCNITQMQNDMILCTVMGVEAGDHPIVGSIDGVGDAYSSANITSDAYISAVAPLTGSIHGGATLTIDGHGFSKNISSVQVNIDSNPCSVTETSDSQVKCTIPPQNNSTNTANITITSEQTLFPTSLTFSYNRTITPNISSVSPTLGSGSQVLHVTGNNLNSTRATSISVGNTPCNVSSHSMTSVTCTVSSDLPAGNHTVRVNIDDVGDSNDDVQYQHDLTVTNVTPSEGGYGGGVQSTINGNGFNRTNVNVSVCNISCVSVQIISNRQLNCETPPMPMTSASTLCNVSVKVDDIQKQTSFTYKSNLTATITSVAPNRGGTGGGTTIIINGTNFPTNINAVSVTIGGVPCFMLSVSQTSIMCQTGGHPDSSVQAPILVAINGSGYAVGSVYFEYMDLWSSQWTWGGDDPPEEGTLVQIDSQHTIYLDMVTPVLKVLIIDNATVIFDDNQDVTLNVEYIIIINGGRLIVGTESNPFQHRGVITMYGHLRSIELPIYGAKVLALREGTLDMHGIPTIQTWAQLATTANNGSSTITLIQPVNWTIGSQIIIATTSDRFSQRESEIRQITNISSNGLILTLDSPLTYTHLGLVQSVNSITVEVRAEVGLLTHNVVFQGYVTPTWNDTIAACPSGFNPDEFAVQTCFLGRYGQEIGSDQFGAMIMASQGSNVTNVTQHIVVRLSNVEIHHVGQAFRLDRYAIHFQSNGNMSGSYVKSCSIYESFNRAIHIQATDFITMENNVLYNIMGNAMFLSDGVEIGHVFRGNLAVFVRTSSSLLNDDLTPAAFLLSNPNNIVEFNAVAGATHFGYWYRFTDQPEGLSLENYPNYCPNRQPFGRFVNNTVHSTGRFGVWIYPEYAPTMTGDCNGTNPTSATIDGLIAWRNNKGIEIVMSRTIEIRNALVFDNAESGIGYITAVGHQETNPPYIRPTFYDGINGSLVIDSIIIGDTGISAVPVVPVSGGLIVMWDRGLRVRNVIFMNFPSNETRALYGPTILDRCTDRCGGRHAQTKPLT</sequence>
<protein>
    <recommendedName>
        <fullName evidence="13">Fibrocystin-L</fullName>
    </recommendedName>
</protein>
<dbReference type="PANTHER" id="PTHR46769:SF2">
    <property type="entry name" value="FIBROCYSTIN-L ISOFORM 2 PRECURSOR-RELATED"/>
    <property type="match status" value="1"/>
</dbReference>
<dbReference type="SMART" id="SM00429">
    <property type="entry name" value="IPT"/>
    <property type="match status" value="8"/>
</dbReference>
<dbReference type="SMART" id="SM01225">
    <property type="entry name" value="G8"/>
    <property type="match status" value="1"/>
</dbReference>
<dbReference type="InterPro" id="IPR036943">
    <property type="entry name" value="FN_type2_sf"/>
</dbReference>
<keyword evidence="2" id="KW-1003">Cell membrane</keyword>
<accession>A0A8S2K5G2</accession>
<dbReference type="InterPro" id="IPR052387">
    <property type="entry name" value="Fibrocystin"/>
</dbReference>
<dbReference type="InterPro" id="IPR014756">
    <property type="entry name" value="Ig_E-set"/>
</dbReference>
<dbReference type="Gene3D" id="2.60.40.10">
    <property type="entry name" value="Immunoglobulins"/>
    <property type="match status" value="13"/>
</dbReference>
<keyword evidence="3 8" id="KW-0732">Signal</keyword>
<feature type="domain" description="G8" evidence="10">
    <location>
        <begin position="2195"/>
        <end position="2316"/>
    </location>
</feature>
<dbReference type="Gene3D" id="2.60.40.420">
    <property type="entry name" value="Cupredoxins - blue copper proteins"/>
    <property type="match status" value="1"/>
</dbReference>
<dbReference type="CDD" id="cd00102">
    <property type="entry name" value="IPT"/>
    <property type="match status" value="2"/>
</dbReference>
<dbReference type="InterPro" id="IPR019316">
    <property type="entry name" value="G8_domain"/>
</dbReference>
<dbReference type="SUPFAM" id="SSF51126">
    <property type="entry name" value="Pectin lyase-like"/>
    <property type="match status" value="1"/>
</dbReference>
<evidence type="ECO:0000256" key="1">
    <source>
        <dbReference type="ARBA" id="ARBA00004236"/>
    </source>
</evidence>
<evidence type="ECO:0000256" key="8">
    <source>
        <dbReference type="SAM" id="SignalP"/>
    </source>
</evidence>
<reference evidence="11" key="1">
    <citation type="submission" date="2021-02" db="EMBL/GenBank/DDBJ databases">
        <authorList>
            <person name="Nowell W R."/>
        </authorList>
    </citation>
    <scope>NUCLEOTIDE SEQUENCE</scope>
</reference>
<dbReference type="InterPro" id="IPR002909">
    <property type="entry name" value="IPT_dom"/>
</dbReference>
<keyword evidence="6" id="KW-0325">Glycoprotein</keyword>
<dbReference type="GO" id="GO:0005886">
    <property type="term" value="C:plasma membrane"/>
    <property type="evidence" value="ECO:0007669"/>
    <property type="project" value="UniProtKB-SubCell"/>
</dbReference>
<dbReference type="InterPro" id="IPR055401">
    <property type="entry name" value="CEMIP_beta-hel_dom"/>
</dbReference>
<evidence type="ECO:0000259" key="10">
    <source>
        <dbReference type="PROSITE" id="PS51484"/>
    </source>
</evidence>
<keyword evidence="2" id="KW-0472">Membrane</keyword>
<keyword evidence="5" id="KW-1015">Disulfide bond</keyword>
<evidence type="ECO:0000256" key="7">
    <source>
        <dbReference type="PROSITE-ProRule" id="PRU00479"/>
    </source>
</evidence>
<evidence type="ECO:0008006" key="13">
    <source>
        <dbReference type="Google" id="ProtNLM"/>
    </source>
</evidence>
<dbReference type="PROSITE" id="PS51092">
    <property type="entry name" value="FN2_2"/>
    <property type="match status" value="1"/>
</dbReference>
<dbReference type="SUPFAM" id="SSF57440">
    <property type="entry name" value="Kringle-like"/>
    <property type="match status" value="2"/>
</dbReference>
<dbReference type="Pfam" id="PF01833">
    <property type="entry name" value="TIG"/>
    <property type="match status" value="13"/>
</dbReference>
<keyword evidence="4" id="KW-0677">Repeat</keyword>
<dbReference type="Pfam" id="PF00040">
    <property type="entry name" value="fn2"/>
    <property type="match status" value="2"/>
</dbReference>
<name>A0A8S2K5G2_9BILA</name>
<dbReference type="InterPro" id="IPR011050">
    <property type="entry name" value="Pectin_lyase_fold/virulence"/>
</dbReference>
<dbReference type="CDD" id="cd00603">
    <property type="entry name" value="IPT_PCSR"/>
    <property type="match status" value="7"/>
</dbReference>
<dbReference type="InterPro" id="IPR008972">
    <property type="entry name" value="Cupredoxin"/>
</dbReference>
<feature type="signal peptide" evidence="8">
    <location>
        <begin position="1"/>
        <end position="25"/>
    </location>
</feature>
<evidence type="ECO:0000256" key="4">
    <source>
        <dbReference type="ARBA" id="ARBA00022737"/>
    </source>
</evidence>
<evidence type="ECO:0000256" key="2">
    <source>
        <dbReference type="ARBA" id="ARBA00022475"/>
    </source>
</evidence>
<dbReference type="PROSITE" id="PS51484">
    <property type="entry name" value="G8"/>
    <property type="match status" value="1"/>
</dbReference>
<feature type="chain" id="PRO_5035886360" description="Fibrocystin-L" evidence="8">
    <location>
        <begin position="26"/>
        <end position="2800"/>
    </location>
</feature>
<gene>
    <name evidence="11" type="ORF">SMN809_LOCUS3115</name>
</gene>
<dbReference type="PANTHER" id="PTHR46769">
    <property type="entry name" value="POLYCYSTIC KIDNEY AND HEPATIC DISEASE 1 (AUTOSOMAL RECESSIVE)-LIKE 1"/>
    <property type="match status" value="1"/>
</dbReference>
<dbReference type="Gene3D" id="2.10.10.10">
    <property type="entry name" value="Fibronectin, type II, collagen-binding"/>
    <property type="match status" value="2"/>
</dbReference>
<dbReference type="EMBL" id="CAJOBI010000621">
    <property type="protein sequence ID" value="CAF3835326.1"/>
    <property type="molecule type" value="Genomic_DNA"/>
</dbReference>
<feature type="domain" description="Fibronectin type-II" evidence="9">
    <location>
        <begin position="1487"/>
        <end position="1531"/>
    </location>
</feature>
<evidence type="ECO:0000313" key="12">
    <source>
        <dbReference type="Proteomes" id="UP000676336"/>
    </source>
</evidence>
<comment type="subcellular location">
    <subcellularLocation>
        <location evidence="1">Cell membrane</location>
    </subcellularLocation>
</comment>
<dbReference type="SUPFAM" id="SSF49503">
    <property type="entry name" value="Cupredoxins"/>
    <property type="match status" value="1"/>
</dbReference>
<dbReference type="SUPFAM" id="SSF81296">
    <property type="entry name" value="E set domains"/>
    <property type="match status" value="12"/>
</dbReference>
<dbReference type="InterPro" id="IPR013783">
    <property type="entry name" value="Ig-like_fold"/>
</dbReference>
<dbReference type="InterPro" id="IPR013806">
    <property type="entry name" value="Kringle-like"/>
</dbReference>
<comment type="caution">
    <text evidence="7">Lacks conserved residue(s) required for the propagation of feature annotation.</text>
</comment>
<evidence type="ECO:0000256" key="3">
    <source>
        <dbReference type="ARBA" id="ARBA00022729"/>
    </source>
</evidence>
<dbReference type="Pfam" id="PF10162">
    <property type="entry name" value="G8"/>
    <property type="match status" value="1"/>
</dbReference>
<comment type="caution">
    <text evidence="11">The sequence shown here is derived from an EMBL/GenBank/DDBJ whole genome shotgun (WGS) entry which is preliminary data.</text>
</comment>
<evidence type="ECO:0000259" key="9">
    <source>
        <dbReference type="PROSITE" id="PS51092"/>
    </source>
</evidence>
<evidence type="ECO:0000313" key="11">
    <source>
        <dbReference type="EMBL" id="CAF3835326.1"/>
    </source>
</evidence>
<dbReference type="SMART" id="SM00059">
    <property type="entry name" value="FN2"/>
    <property type="match status" value="2"/>
</dbReference>
<dbReference type="Proteomes" id="UP000676336">
    <property type="component" value="Unassembled WGS sequence"/>
</dbReference>
<proteinExistence type="predicted"/>
<evidence type="ECO:0000256" key="6">
    <source>
        <dbReference type="ARBA" id="ARBA00023180"/>
    </source>
</evidence>